<accession>A0A444LIJ2</accession>
<proteinExistence type="inferred from homology"/>
<dbReference type="PANTHER" id="PTHR33571">
    <property type="entry name" value="SSL8005 PROTEIN"/>
    <property type="match status" value="1"/>
</dbReference>
<evidence type="ECO:0000313" key="12">
    <source>
        <dbReference type="Proteomes" id="UP000287687"/>
    </source>
</evidence>
<evidence type="ECO:0000256" key="7">
    <source>
        <dbReference type="ARBA" id="ARBA00022840"/>
    </source>
</evidence>
<evidence type="ECO:0000256" key="3">
    <source>
        <dbReference type="ARBA" id="ARBA00022679"/>
    </source>
</evidence>
<evidence type="ECO:0000256" key="9">
    <source>
        <dbReference type="ARBA" id="ARBA00038276"/>
    </source>
</evidence>
<sequence length="96" mass="10699">MRPSEVLEKNRDIIRAIVARRRVSNPRVYGSVLYGRDSDDSDLDILVDPSPETSLFTLGGLQWELEDALGVQVDIKVPGDFPPGIRERLLAEALPI</sequence>
<keyword evidence="7" id="KW-0067">ATP-binding</keyword>
<feature type="domain" description="Polymerase nucleotidyl transferase" evidence="10">
    <location>
        <begin position="15"/>
        <end position="92"/>
    </location>
</feature>
<evidence type="ECO:0000313" key="11">
    <source>
        <dbReference type="EMBL" id="RWX78734.1"/>
    </source>
</evidence>
<dbReference type="Pfam" id="PF01909">
    <property type="entry name" value="NTP_transf_2"/>
    <property type="match status" value="1"/>
</dbReference>
<dbReference type="AlphaFoldDB" id="A0A444LIJ2"/>
<evidence type="ECO:0000256" key="8">
    <source>
        <dbReference type="ARBA" id="ARBA00022842"/>
    </source>
</evidence>
<dbReference type="EMBL" id="SBIP01000002">
    <property type="protein sequence ID" value="RWX78734.1"/>
    <property type="molecule type" value="Genomic_DNA"/>
</dbReference>
<evidence type="ECO:0000256" key="4">
    <source>
        <dbReference type="ARBA" id="ARBA00022695"/>
    </source>
</evidence>
<protein>
    <submittedName>
        <fullName evidence="11">Nucleotidyltransferase</fullName>
    </submittedName>
</protein>
<keyword evidence="3 11" id="KW-0808">Transferase</keyword>
<keyword evidence="8" id="KW-0460">Magnesium</keyword>
<dbReference type="GO" id="GO:0016779">
    <property type="term" value="F:nucleotidyltransferase activity"/>
    <property type="evidence" value="ECO:0007669"/>
    <property type="project" value="UniProtKB-KW"/>
</dbReference>
<dbReference type="GO" id="GO:0005524">
    <property type="term" value="F:ATP binding"/>
    <property type="evidence" value="ECO:0007669"/>
    <property type="project" value="UniProtKB-KW"/>
</dbReference>
<dbReference type="OrthoDB" id="9809323at2"/>
<name>A0A444LIJ2_9HYPH</name>
<comment type="similarity">
    <text evidence="9">Belongs to the MntA antitoxin family.</text>
</comment>
<dbReference type="PANTHER" id="PTHR33571:SF12">
    <property type="entry name" value="BSL3053 PROTEIN"/>
    <property type="match status" value="1"/>
</dbReference>
<keyword evidence="4" id="KW-0548">Nucleotidyltransferase</keyword>
<dbReference type="InterPro" id="IPR052038">
    <property type="entry name" value="Type-VII_TA_antitoxin"/>
</dbReference>
<dbReference type="GO" id="GO:0046872">
    <property type="term" value="F:metal ion binding"/>
    <property type="evidence" value="ECO:0007669"/>
    <property type="project" value="UniProtKB-KW"/>
</dbReference>
<keyword evidence="5" id="KW-0479">Metal-binding</keyword>
<dbReference type="Proteomes" id="UP000287687">
    <property type="component" value="Unassembled WGS sequence"/>
</dbReference>
<evidence type="ECO:0000256" key="2">
    <source>
        <dbReference type="ARBA" id="ARBA00022649"/>
    </source>
</evidence>
<dbReference type="InterPro" id="IPR043519">
    <property type="entry name" value="NT_sf"/>
</dbReference>
<evidence type="ECO:0000256" key="5">
    <source>
        <dbReference type="ARBA" id="ARBA00022723"/>
    </source>
</evidence>
<dbReference type="InterPro" id="IPR002934">
    <property type="entry name" value="Polymerase_NTP_transf_dom"/>
</dbReference>
<comment type="caution">
    <text evidence="11">The sequence shown here is derived from an EMBL/GenBank/DDBJ whole genome shotgun (WGS) entry which is preliminary data.</text>
</comment>
<dbReference type="RefSeq" id="WP_128442711.1">
    <property type="nucleotide sequence ID" value="NZ_SBIP01000002.1"/>
</dbReference>
<gene>
    <name evidence="11" type="ORF">EPK99_09075</name>
</gene>
<keyword evidence="12" id="KW-1185">Reference proteome</keyword>
<keyword evidence="6" id="KW-0547">Nucleotide-binding</keyword>
<reference evidence="11 12" key="1">
    <citation type="submission" date="2019-01" db="EMBL/GenBank/DDBJ databases">
        <title>The draft genome of Rhizobium sp. 24NR.</title>
        <authorList>
            <person name="Liu L."/>
            <person name="Liang L."/>
            <person name="Shi S."/>
            <person name="Xu L."/>
            <person name="Wang X."/>
            <person name="Li L."/>
            <person name="Zhang X."/>
        </authorList>
    </citation>
    <scope>NUCLEOTIDE SEQUENCE [LARGE SCALE GENOMIC DNA]</scope>
    <source>
        <strain evidence="11 12">24NR</strain>
    </source>
</reference>
<keyword evidence="2" id="KW-1277">Toxin-antitoxin system</keyword>
<evidence type="ECO:0000256" key="1">
    <source>
        <dbReference type="ARBA" id="ARBA00001946"/>
    </source>
</evidence>
<comment type="cofactor">
    <cofactor evidence="1">
        <name>Mg(2+)</name>
        <dbReference type="ChEBI" id="CHEBI:18420"/>
    </cofactor>
</comment>
<dbReference type="SUPFAM" id="SSF81301">
    <property type="entry name" value="Nucleotidyltransferase"/>
    <property type="match status" value="1"/>
</dbReference>
<dbReference type="Gene3D" id="3.30.460.10">
    <property type="entry name" value="Beta Polymerase, domain 2"/>
    <property type="match status" value="1"/>
</dbReference>
<evidence type="ECO:0000259" key="10">
    <source>
        <dbReference type="Pfam" id="PF01909"/>
    </source>
</evidence>
<organism evidence="11 12">
    <name type="scientific">Neorhizobium lilium</name>
    <dbReference type="NCBI Taxonomy" id="2503024"/>
    <lineage>
        <taxon>Bacteria</taxon>
        <taxon>Pseudomonadati</taxon>
        <taxon>Pseudomonadota</taxon>
        <taxon>Alphaproteobacteria</taxon>
        <taxon>Hyphomicrobiales</taxon>
        <taxon>Rhizobiaceae</taxon>
        <taxon>Rhizobium/Agrobacterium group</taxon>
        <taxon>Neorhizobium</taxon>
    </lineage>
</organism>
<evidence type="ECO:0000256" key="6">
    <source>
        <dbReference type="ARBA" id="ARBA00022741"/>
    </source>
</evidence>